<evidence type="ECO:0000256" key="1">
    <source>
        <dbReference type="ARBA" id="ARBA00023115"/>
    </source>
</evidence>
<accession>A0A7X9YH80</accession>
<evidence type="ECO:0000313" key="2">
    <source>
        <dbReference type="EMBL" id="NMF55172.1"/>
    </source>
</evidence>
<dbReference type="SUPFAM" id="SSF53335">
    <property type="entry name" value="S-adenosyl-L-methionine-dependent methyltransferases"/>
    <property type="match status" value="1"/>
</dbReference>
<dbReference type="PANTHER" id="PTHR43317">
    <property type="entry name" value="THERMOSPERMINE SYNTHASE ACAULIS5"/>
    <property type="match status" value="1"/>
</dbReference>
<dbReference type="Gene3D" id="3.40.50.150">
    <property type="entry name" value="Vaccinia Virus protein VP39"/>
    <property type="match status" value="1"/>
</dbReference>
<protein>
    <submittedName>
        <fullName evidence="2">Fused MFS/spermidine synthase</fullName>
    </submittedName>
</protein>
<dbReference type="PANTHER" id="PTHR43317:SF1">
    <property type="entry name" value="THERMOSPERMINE SYNTHASE ACAULIS5"/>
    <property type="match status" value="1"/>
</dbReference>
<dbReference type="InterPro" id="IPR029063">
    <property type="entry name" value="SAM-dependent_MTases_sf"/>
</dbReference>
<dbReference type="NCBIfam" id="NF037959">
    <property type="entry name" value="MFS_SpdSyn"/>
    <property type="match status" value="1"/>
</dbReference>
<name>A0A7X9YH80_9ACTN</name>
<gene>
    <name evidence="2" type="ORF">HF320_02325</name>
</gene>
<sequence>MGSLQNKSVSTAVGVALGAAALGGALAAGARCIQLVRTRAGRARVKVLKLEDGSEVRVLAQGGVFQSATYLGERWSEPVFEYIRAFDTMFEALAQMRAWYAHGIGRVLMLGGGGFSYPKALLVARDDVWMDVVEADPAIVQMARRWFYLDRLEQEVGPRLGICTEDARVYLERISMEGAQPVLYDVVISDVFAGADPVRSVATVQALQRVREHLTPGGLYMANIVSRDHGTDISFLRDALASALRVFAHASVIQTTDEELGEEDNYLLIASDEDYSFADAIAYGEDFPGEPLFD</sequence>
<reference evidence="2 3" key="1">
    <citation type="submission" date="2020-04" db="EMBL/GenBank/DDBJ databases">
        <title>Collinsella sp. KGMB02528 nov., an anaerobic actinobacterium isolated from human feces.</title>
        <authorList>
            <person name="Han K.-I."/>
            <person name="Eom M.K."/>
            <person name="Kim J.-S."/>
            <person name="Lee K.C."/>
            <person name="Suh M.K."/>
            <person name="Park S.-H."/>
            <person name="Lee J.H."/>
            <person name="Kang S.W."/>
            <person name="Park J.-E."/>
            <person name="Oh B.S."/>
            <person name="Yu S.Y."/>
            <person name="Choi S.-H."/>
            <person name="Lee D.H."/>
            <person name="Yoon H."/>
            <person name="Kim B.-Y."/>
            <person name="Lee J.H."/>
            <person name="Lee J.-S."/>
        </authorList>
    </citation>
    <scope>NUCLEOTIDE SEQUENCE [LARGE SCALE GENOMIC DNA]</scope>
    <source>
        <strain evidence="2 3">KGMB02528</strain>
    </source>
</reference>
<dbReference type="GO" id="GO:0010487">
    <property type="term" value="F:thermospermine synthase activity"/>
    <property type="evidence" value="ECO:0007669"/>
    <property type="project" value="TreeGrafter"/>
</dbReference>
<evidence type="ECO:0000313" key="3">
    <source>
        <dbReference type="Proteomes" id="UP000546970"/>
    </source>
</evidence>
<organism evidence="2 3">
    <name type="scientific">Collinsella acetigenes</name>
    <dbReference type="NCBI Taxonomy" id="2713419"/>
    <lineage>
        <taxon>Bacteria</taxon>
        <taxon>Bacillati</taxon>
        <taxon>Actinomycetota</taxon>
        <taxon>Coriobacteriia</taxon>
        <taxon>Coriobacteriales</taxon>
        <taxon>Coriobacteriaceae</taxon>
        <taxon>Collinsella</taxon>
    </lineage>
</organism>
<comment type="caution">
    <text evidence="2">The sequence shown here is derived from an EMBL/GenBank/DDBJ whole genome shotgun (WGS) entry which is preliminary data.</text>
</comment>
<keyword evidence="1" id="KW-0620">Polyamine biosynthesis</keyword>
<proteinExistence type="predicted"/>
<dbReference type="Proteomes" id="UP000546970">
    <property type="component" value="Unassembled WGS sequence"/>
</dbReference>
<dbReference type="AlphaFoldDB" id="A0A7X9YH80"/>
<keyword evidence="3" id="KW-1185">Reference proteome</keyword>
<dbReference type="GO" id="GO:0006596">
    <property type="term" value="P:polyamine biosynthetic process"/>
    <property type="evidence" value="ECO:0007669"/>
    <property type="project" value="UniProtKB-KW"/>
</dbReference>
<dbReference type="RefSeq" id="WP_169276877.1">
    <property type="nucleotide sequence ID" value="NZ_JABBCP010000001.1"/>
</dbReference>
<dbReference type="EMBL" id="JABBCP010000001">
    <property type="protein sequence ID" value="NMF55172.1"/>
    <property type="molecule type" value="Genomic_DNA"/>
</dbReference>